<dbReference type="EMBL" id="BMJI01000019">
    <property type="protein sequence ID" value="GGC97165.1"/>
    <property type="molecule type" value="Genomic_DNA"/>
</dbReference>
<evidence type="ECO:0000313" key="2">
    <source>
        <dbReference type="Proteomes" id="UP000597761"/>
    </source>
</evidence>
<evidence type="ECO:0000313" key="1">
    <source>
        <dbReference type="EMBL" id="GGC97165.1"/>
    </source>
</evidence>
<gene>
    <name evidence="1" type="ORF">GCM10011512_25230</name>
</gene>
<keyword evidence="2" id="KW-1185">Reference proteome</keyword>
<reference evidence="2" key="1">
    <citation type="journal article" date="2019" name="Int. J. Syst. Evol. Microbiol.">
        <title>The Global Catalogue of Microorganisms (GCM) 10K type strain sequencing project: providing services to taxonomists for standard genome sequencing and annotation.</title>
        <authorList>
            <consortium name="The Broad Institute Genomics Platform"/>
            <consortium name="The Broad Institute Genome Sequencing Center for Infectious Disease"/>
            <person name="Wu L."/>
            <person name="Ma J."/>
        </authorList>
    </citation>
    <scope>NUCLEOTIDE SEQUENCE [LARGE SCALE GENOMIC DNA]</scope>
    <source>
        <strain evidence="2">CGMCC 1.15480</strain>
    </source>
</reference>
<accession>A0ABQ1PGZ7</accession>
<proteinExistence type="predicted"/>
<comment type="caution">
    <text evidence="1">The sequence shown here is derived from an EMBL/GenBank/DDBJ whole genome shotgun (WGS) entry which is preliminary data.</text>
</comment>
<sequence length="290" mass="31841">MVLQKVLYPALRDEFLSGRLQRIGGFVLRAQDAVAAQTPAQLHEAFALGYPGSPYDPNAPFVDVIRFQPPRGPVIHDAISPAVVDHPPYTGTGFAPWPDHVAPVYLLDETPLPAGAEMWRVSADGSEDLVAVHPDVATGWLQVAGGEPVPRVPILPSTLAWHAIWQGQDFVADVTRDGIVLLAAEQLDGFEATRGPAWRRVVPAEEVTDVFRMRLECRYRGLPCLVTDSGQDENGTVLRLAYIGHDAEFAEGMSLHKLDAGWYWTAARQEEIEGLQGIQERFEDLPHADA</sequence>
<name>A0ABQ1PGZ7_9MICC</name>
<protein>
    <submittedName>
        <fullName evidence="1">Uncharacterized protein</fullName>
    </submittedName>
</protein>
<organism evidence="1 2">
    <name type="scientific">Tersicoccus solisilvae</name>
    <dbReference type="NCBI Taxonomy" id="1882339"/>
    <lineage>
        <taxon>Bacteria</taxon>
        <taxon>Bacillati</taxon>
        <taxon>Actinomycetota</taxon>
        <taxon>Actinomycetes</taxon>
        <taxon>Micrococcales</taxon>
        <taxon>Micrococcaceae</taxon>
        <taxon>Tersicoccus</taxon>
    </lineage>
</organism>
<dbReference type="Proteomes" id="UP000597761">
    <property type="component" value="Unassembled WGS sequence"/>
</dbReference>